<feature type="region of interest" description="Disordered" evidence="1">
    <location>
        <begin position="1"/>
        <end position="30"/>
    </location>
</feature>
<dbReference type="EMBL" id="CACVBM020000055">
    <property type="protein sequence ID" value="CAA7013602.1"/>
    <property type="molecule type" value="Genomic_DNA"/>
</dbReference>
<comment type="caution">
    <text evidence="2">The sequence shown here is derived from an EMBL/GenBank/DDBJ whole genome shotgun (WGS) entry which is preliminary data.</text>
</comment>
<organism evidence="2 3">
    <name type="scientific">Microthlaspi erraticum</name>
    <dbReference type="NCBI Taxonomy" id="1685480"/>
    <lineage>
        <taxon>Eukaryota</taxon>
        <taxon>Viridiplantae</taxon>
        <taxon>Streptophyta</taxon>
        <taxon>Embryophyta</taxon>
        <taxon>Tracheophyta</taxon>
        <taxon>Spermatophyta</taxon>
        <taxon>Magnoliopsida</taxon>
        <taxon>eudicotyledons</taxon>
        <taxon>Gunneridae</taxon>
        <taxon>Pentapetalae</taxon>
        <taxon>rosids</taxon>
        <taxon>malvids</taxon>
        <taxon>Brassicales</taxon>
        <taxon>Brassicaceae</taxon>
        <taxon>Coluteocarpeae</taxon>
        <taxon>Microthlaspi</taxon>
    </lineage>
</organism>
<dbReference type="Proteomes" id="UP000467841">
    <property type="component" value="Unassembled WGS sequence"/>
</dbReference>
<dbReference type="AlphaFoldDB" id="A0A6D2HEI5"/>
<reference evidence="2" key="1">
    <citation type="submission" date="2020-01" db="EMBL/GenBank/DDBJ databases">
        <authorList>
            <person name="Mishra B."/>
        </authorList>
    </citation>
    <scope>NUCLEOTIDE SEQUENCE [LARGE SCALE GENOMIC DNA]</scope>
</reference>
<keyword evidence="3" id="KW-1185">Reference proteome</keyword>
<proteinExistence type="predicted"/>
<evidence type="ECO:0000313" key="3">
    <source>
        <dbReference type="Proteomes" id="UP000467841"/>
    </source>
</evidence>
<accession>A0A6D2HEI5</accession>
<evidence type="ECO:0000256" key="1">
    <source>
        <dbReference type="SAM" id="MobiDB-lite"/>
    </source>
</evidence>
<protein>
    <submittedName>
        <fullName evidence="2">Uncharacterized protein</fullName>
    </submittedName>
</protein>
<sequence length="68" mass="8438">MCASFSPSILNRKKKKEEDDEEDGKEKKEAEKMLKRERGLKYLRFWPRTTWRLSHMICMEKSRDWRMK</sequence>
<gene>
    <name evidence="2" type="ORF">MERR_LOCUS836</name>
</gene>
<name>A0A6D2HEI5_9BRAS</name>
<evidence type="ECO:0000313" key="2">
    <source>
        <dbReference type="EMBL" id="CAA7013602.1"/>
    </source>
</evidence>